<organism evidence="5 6">
    <name type="scientific">Lachnellula willkommii</name>
    <dbReference type="NCBI Taxonomy" id="215461"/>
    <lineage>
        <taxon>Eukaryota</taxon>
        <taxon>Fungi</taxon>
        <taxon>Dikarya</taxon>
        <taxon>Ascomycota</taxon>
        <taxon>Pezizomycotina</taxon>
        <taxon>Leotiomycetes</taxon>
        <taxon>Helotiales</taxon>
        <taxon>Lachnaceae</taxon>
        <taxon>Lachnellula</taxon>
    </lineage>
</organism>
<dbReference type="InterPro" id="IPR036249">
    <property type="entry name" value="Thioredoxin-like_sf"/>
</dbReference>
<proteinExistence type="inferred from homology"/>
<keyword evidence="6" id="KW-1185">Reference proteome</keyword>
<dbReference type="InterPro" id="IPR040079">
    <property type="entry name" value="Glutathione_S-Trfase"/>
</dbReference>
<feature type="region of interest" description="Disordered" evidence="2">
    <location>
        <begin position="1"/>
        <end position="22"/>
    </location>
</feature>
<dbReference type="InterPro" id="IPR004045">
    <property type="entry name" value="Glutathione_S-Trfase_N"/>
</dbReference>
<evidence type="ECO:0000256" key="2">
    <source>
        <dbReference type="SAM" id="MobiDB-lite"/>
    </source>
</evidence>
<dbReference type="Gene3D" id="1.20.1050.10">
    <property type="match status" value="1"/>
</dbReference>
<dbReference type="PROSITE" id="PS50404">
    <property type="entry name" value="GST_NTER"/>
    <property type="match status" value="1"/>
</dbReference>
<dbReference type="InterPro" id="IPR010987">
    <property type="entry name" value="Glutathione-S-Trfase_C-like"/>
</dbReference>
<dbReference type="SFLD" id="SFLDS00019">
    <property type="entry name" value="Glutathione_Transferase_(cytos"/>
    <property type="match status" value="1"/>
</dbReference>
<reference evidence="5 6" key="1">
    <citation type="submission" date="2018-05" db="EMBL/GenBank/DDBJ databases">
        <title>Genome sequencing and assembly of the regulated plant pathogen Lachnellula willkommii and related sister species for the development of diagnostic species identification markers.</title>
        <authorList>
            <person name="Giroux E."/>
            <person name="Bilodeau G."/>
        </authorList>
    </citation>
    <scope>NUCLEOTIDE SEQUENCE [LARGE SCALE GENOMIC DNA]</scope>
    <source>
        <strain evidence="5 6">CBS 172.35</strain>
    </source>
</reference>
<keyword evidence="5" id="KW-0808">Transferase</keyword>
<dbReference type="Gene3D" id="3.40.30.10">
    <property type="entry name" value="Glutaredoxin"/>
    <property type="match status" value="1"/>
</dbReference>
<protein>
    <submittedName>
        <fullName evidence="5">Glutathione S-transferase</fullName>
    </submittedName>
</protein>
<dbReference type="PROSITE" id="PS50405">
    <property type="entry name" value="GST_CTER"/>
    <property type="match status" value="1"/>
</dbReference>
<dbReference type="PANTHER" id="PTHR44051:SF9">
    <property type="entry name" value="GLUTATHIONE S-TRANSFERASE 1"/>
    <property type="match status" value="1"/>
</dbReference>
<evidence type="ECO:0000259" key="3">
    <source>
        <dbReference type="PROSITE" id="PS50404"/>
    </source>
</evidence>
<dbReference type="SUPFAM" id="SSF52833">
    <property type="entry name" value="Thioredoxin-like"/>
    <property type="match status" value="1"/>
</dbReference>
<feature type="domain" description="GST N-terminal" evidence="3">
    <location>
        <begin position="18"/>
        <end position="99"/>
    </location>
</feature>
<sequence>MATITPESATKAETTQKAGLPTLHHLNNSQSQRMIWLLEELGIEYNLIKYERIDGHAPPSLAKIHPLGKSPLLVTAAGRPIIETPAIISHLLSTYDRAGKFATADPLRDEMLSSFAGSSLGPVTGIELFLEILPAHSPWPVSSLLRTVHGMVRKNYTAAEFEKAMRFLDGELGDQEWFNGGVLGKCDVMVSWPLDMVVQRGWVDLQGQWPRLAAWRERILQRDAWKRGMEKGNGYDLNAF</sequence>
<gene>
    <name evidence="5" type="primary">gst3</name>
    <name evidence="5" type="ORF">LAWI1_G002915</name>
</gene>
<evidence type="ECO:0000313" key="5">
    <source>
        <dbReference type="EMBL" id="TVY91357.1"/>
    </source>
</evidence>
<dbReference type="AlphaFoldDB" id="A0A559MEH5"/>
<comment type="caution">
    <text evidence="5">The sequence shown here is derived from an EMBL/GenBank/DDBJ whole genome shotgun (WGS) entry which is preliminary data.</text>
</comment>
<dbReference type="Pfam" id="PF02798">
    <property type="entry name" value="GST_N"/>
    <property type="match status" value="1"/>
</dbReference>
<dbReference type="SUPFAM" id="SSF47616">
    <property type="entry name" value="GST C-terminal domain-like"/>
    <property type="match status" value="1"/>
</dbReference>
<dbReference type="EMBL" id="QGML01000572">
    <property type="protein sequence ID" value="TVY91357.1"/>
    <property type="molecule type" value="Genomic_DNA"/>
</dbReference>
<dbReference type="PANTHER" id="PTHR44051">
    <property type="entry name" value="GLUTATHIONE S-TRANSFERASE-RELATED"/>
    <property type="match status" value="1"/>
</dbReference>
<dbReference type="GO" id="GO:0016740">
    <property type="term" value="F:transferase activity"/>
    <property type="evidence" value="ECO:0007669"/>
    <property type="project" value="UniProtKB-KW"/>
</dbReference>
<evidence type="ECO:0000313" key="6">
    <source>
        <dbReference type="Proteomes" id="UP000315522"/>
    </source>
</evidence>
<feature type="compositionally biased region" description="Polar residues" evidence="2">
    <location>
        <begin position="1"/>
        <end position="17"/>
    </location>
</feature>
<evidence type="ECO:0000259" key="4">
    <source>
        <dbReference type="PROSITE" id="PS50405"/>
    </source>
</evidence>
<dbReference type="InterPro" id="IPR036282">
    <property type="entry name" value="Glutathione-S-Trfase_C_sf"/>
</dbReference>
<evidence type="ECO:0000256" key="1">
    <source>
        <dbReference type="ARBA" id="ARBA00007409"/>
    </source>
</evidence>
<accession>A0A559MEH5</accession>
<comment type="similarity">
    <text evidence="1">Belongs to the GST superfamily.</text>
</comment>
<name>A0A559MEH5_9HELO</name>
<dbReference type="CDD" id="cd03046">
    <property type="entry name" value="GST_N_GTT1_like"/>
    <property type="match status" value="1"/>
</dbReference>
<dbReference type="Proteomes" id="UP000315522">
    <property type="component" value="Unassembled WGS sequence"/>
</dbReference>
<feature type="domain" description="GST C-terminal" evidence="4">
    <location>
        <begin position="102"/>
        <end position="237"/>
    </location>
</feature>
<dbReference type="SFLD" id="SFLDG00358">
    <property type="entry name" value="Main_(cytGST)"/>
    <property type="match status" value="1"/>
</dbReference>